<evidence type="ECO:0000256" key="7">
    <source>
        <dbReference type="HAMAP-Rule" id="MF_00109"/>
    </source>
</evidence>
<evidence type="ECO:0000256" key="4">
    <source>
        <dbReference type="ARBA" id="ARBA00022777"/>
    </source>
</evidence>
<evidence type="ECO:0000313" key="9">
    <source>
        <dbReference type="Proteomes" id="UP000779049"/>
    </source>
</evidence>
<dbReference type="SUPFAM" id="SSF52540">
    <property type="entry name" value="P-loop containing nucleoside triphosphate hydrolases"/>
    <property type="match status" value="1"/>
</dbReference>
<dbReference type="HAMAP" id="MF_00109">
    <property type="entry name" value="Shikimate_kinase"/>
    <property type="match status" value="1"/>
</dbReference>
<accession>A0ABS7L503</accession>
<evidence type="ECO:0000256" key="2">
    <source>
        <dbReference type="ARBA" id="ARBA00022679"/>
    </source>
</evidence>
<dbReference type="PRINTS" id="PR01100">
    <property type="entry name" value="SHIKIMTKNASE"/>
</dbReference>
<organism evidence="8 9">
    <name type="scientific">Sellimonas caecigallum</name>
    <dbReference type="NCBI Taxonomy" id="2592333"/>
    <lineage>
        <taxon>Bacteria</taxon>
        <taxon>Bacillati</taxon>
        <taxon>Bacillota</taxon>
        <taxon>Clostridia</taxon>
        <taxon>Lachnospirales</taxon>
        <taxon>Lachnospiraceae</taxon>
        <taxon>Sellimonas</taxon>
    </lineage>
</organism>
<feature type="binding site" evidence="7">
    <location>
        <position position="79"/>
    </location>
    <ligand>
        <name>substrate</name>
    </ligand>
</feature>
<protein>
    <recommendedName>
        <fullName evidence="7">Shikimate kinase</fullName>
        <shortName evidence="7">SK</shortName>
        <ecNumber evidence="7">2.7.1.71</ecNumber>
    </recommendedName>
</protein>
<dbReference type="Proteomes" id="UP000779049">
    <property type="component" value="Unassembled WGS sequence"/>
</dbReference>
<comment type="catalytic activity">
    <reaction evidence="7">
        <text>shikimate + ATP = 3-phosphoshikimate + ADP + H(+)</text>
        <dbReference type="Rhea" id="RHEA:13121"/>
        <dbReference type="ChEBI" id="CHEBI:15378"/>
        <dbReference type="ChEBI" id="CHEBI:30616"/>
        <dbReference type="ChEBI" id="CHEBI:36208"/>
        <dbReference type="ChEBI" id="CHEBI:145989"/>
        <dbReference type="ChEBI" id="CHEBI:456216"/>
        <dbReference type="EC" id="2.7.1.71"/>
    </reaction>
</comment>
<keyword evidence="7" id="KW-0460">Magnesium</keyword>
<dbReference type="CDD" id="cd00464">
    <property type="entry name" value="SK"/>
    <property type="match status" value="1"/>
</dbReference>
<comment type="caution">
    <text evidence="8">The sequence shown here is derived from an EMBL/GenBank/DDBJ whole genome shotgun (WGS) entry which is preliminary data.</text>
</comment>
<proteinExistence type="inferred from homology"/>
<dbReference type="EMBL" id="VIRV01000002">
    <property type="protein sequence ID" value="MBY0758109.1"/>
    <property type="molecule type" value="Genomic_DNA"/>
</dbReference>
<feature type="binding site" evidence="7">
    <location>
        <position position="34"/>
    </location>
    <ligand>
        <name>substrate</name>
    </ligand>
</feature>
<comment type="pathway">
    <text evidence="7">Metabolic intermediate biosynthesis; chorismate biosynthesis; chorismate from D-erythrose 4-phosphate and phosphoenolpyruvate: step 5/7.</text>
</comment>
<feature type="binding site" evidence="7">
    <location>
        <begin position="12"/>
        <end position="17"/>
    </location>
    <ligand>
        <name>ATP</name>
        <dbReference type="ChEBI" id="CHEBI:30616"/>
    </ligand>
</feature>
<evidence type="ECO:0000256" key="6">
    <source>
        <dbReference type="ARBA" id="ARBA00023141"/>
    </source>
</evidence>
<keyword evidence="3 7" id="KW-0547">Nucleotide-binding</keyword>
<evidence type="ECO:0000313" key="8">
    <source>
        <dbReference type="EMBL" id="MBY0758109.1"/>
    </source>
</evidence>
<evidence type="ECO:0000256" key="1">
    <source>
        <dbReference type="ARBA" id="ARBA00022605"/>
    </source>
</evidence>
<comment type="similarity">
    <text evidence="7">Belongs to the shikimate kinase family.</text>
</comment>
<keyword evidence="2 7" id="KW-0808">Transferase</keyword>
<comment type="subcellular location">
    <subcellularLocation>
        <location evidence="7">Cytoplasm</location>
    </subcellularLocation>
</comment>
<keyword evidence="7" id="KW-0963">Cytoplasm</keyword>
<dbReference type="InterPro" id="IPR027417">
    <property type="entry name" value="P-loop_NTPase"/>
</dbReference>
<comment type="caution">
    <text evidence="7">Lacks conserved residue(s) required for the propagation of feature annotation.</text>
</comment>
<dbReference type="PANTHER" id="PTHR21087:SF16">
    <property type="entry name" value="SHIKIMATE KINASE 1, CHLOROPLASTIC"/>
    <property type="match status" value="1"/>
</dbReference>
<keyword evidence="1 7" id="KW-0028">Amino-acid biosynthesis</keyword>
<gene>
    <name evidence="7" type="primary">aroK</name>
    <name evidence="8" type="ORF">FLB61_03165</name>
</gene>
<dbReference type="InterPro" id="IPR000623">
    <property type="entry name" value="Shikimate_kinase/TSH1"/>
</dbReference>
<dbReference type="PANTHER" id="PTHR21087">
    <property type="entry name" value="SHIKIMATE KINASE"/>
    <property type="match status" value="1"/>
</dbReference>
<dbReference type="GO" id="GO:0016301">
    <property type="term" value="F:kinase activity"/>
    <property type="evidence" value="ECO:0007669"/>
    <property type="project" value="UniProtKB-KW"/>
</dbReference>
<evidence type="ECO:0000256" key="3">
    <source>
        <dbReference type="ARBA" id="ARBA00022741"/>
    </source>
</evidence>
<keyword evidence="4 7" id="KW-0418">Kinase</keyword>
<keyword evidence="5 7" id="KW-0067">ATP-binding</keyword>
<dbReference type="RefSeq" id="WP_087200003.1">
    <property type="nucleotide sequence ID" value="NZ_CP173660.1"/>
</dbReference>
<dbReference type="Gene3D" id="3.40.50.300">
    <property type="entry name" value="P-loop containing nucleotide triphosphate hydrolases"/>
    <property type="match status" value="1"/>
</dbReference>
<keyword evidence="9" id="KW-1185">Reference proteome</keyword>
<dbReference type="InterPro" id="IPR031322">
    <property type="entry name" value="Shikimate/glucono_kinase"/>
</dbReference>
<dbReference type="Pfam" id="PF01202">
    <property type="entry name" value="SKI"/>
    <property type="match status" value="1"/>
</dbReference>
<evidence type="ECO:0000256" key="5">
    <source>
        <dbReference type="ARBA" id="ARBA00022840"/>
    </source>
</evidence>
<feature type="binding site" evidence="7">
    <location>
        <position position="16"/>
    </location>
    <ligand>
        <name>Mg(2+)</name>
        <dbReference type="ChEBI" id="CHEBI:18420"/>
    </ligand>
</feature>
<feature type="binding site" evidence="7">
    <location>
        <position position="117"/>
    </location>
    <ligand>
        <name>ATP</name>
        <dbReference type="ChEBI" id="CHEBI:30616"/>
    </ligand>
</feature>
<comment type="subunit">
    <text evidence="7">Monomer.</text>
</comment>
<dbReference type="EC" id="2.7.1.71" evidence="7"/>
<keyword evidence="7" id="KW-0479">Metal-binding</keyword>
<sequence length="166" mass="18801">MKKNLIFIGMPAVGKSTVGVVTAKRLGYQFIDTDLLIQETEGKLLKEIIEERGPDGFLEVEERVNLSVNPQKAVIAPGGSVVYCEKAMEHFRKIGTVIYLHVSYTEIEQRIQNARNRGVVLRDGQTLRDLYNERTQLFEKYADIRISEDGLTMDETVQKVLDIIGN</sequence>
<comment type="function">
    <text evidence="7">Catalyzes the specific phosphorylation of the 3-hydroxyl group of shikimic acid using ATP as a cosubstrate.</text>
</comment>
<keyword evidence="6 7" id="KW-0057">Aromatic amino acid biosynthesis</keyword>
<reference evidence="8 9" key="1">
    <citation type="journal article" date="2020" name="New Microbes New Infect">
        <title>Sellimonas caecigallum sp. nov., description and genome sequence of a new member of the Sellimonas genus isolated from the cecum of feral chicken.</title>
        <authorList>
            <person name="Wongkuna S."/>
            <person name="Ghimire S."/>
            <person name="Antony L."/>
            <person name="Chankhamhaengdecha S."/>
            <person name="Janvilisri T."/>
            <person name="Scaria J."/>
        </authorList>
    </citation>
    <scope>NUCLEOTIDE SEQUENCE [LARGE SCALE GENOMIC DNA]</scope>
    <source>
        <strain evidence="8 9">SW451</strain>
    </source>
</reference>
<comment type="cofactor">
    <cofactor evidence="7">
        <name>Mg(2+)</name>
        <dbReference type="ChEBI" id="CHEBI:18420"/>
    </cofactor>
    <text evidence="7">Binds 1 Mg(2+) ion per subunit.</text>
</comment>
<feature type="binding site" evidence="7">
    <location>
        <position position="134"/>
    </location>
    <ligand>
        <name>substrate</name>
    </ligand>
</feature>
<name>A0ABS7L503_9FIRM</name>